<dbReference type="Gene3D" id="3.40.50.80">
    <property type="entry name" value="Nucleotide-binding domain of ferredoxin-NADP reductase (FNR) module"/>
    <property type="match status" value="1"/>
</dbReference>
<dbReference type="SUPFAM" id="SSF52343">
    <property type="entry name" value="Ferredoxin reductase-like, C-terminal NADP-linked domain"/>
    <property type="match status" value="1"/>
</dbReference>
<dbReference type="RefSeq" id="XP_025363744.1">
    <property type="nucleotide sequence ID" value="XM_025503452.1"/>
</dbReference>
<dbReference type="AlphaFoldDB" id="A0A316UV81"/>
<accession>A0A316UV81</accession>
<gene>
    <name evidence="1" type="ORF">BDZ90DRAFT_139726</name>
</gene>
<dbReference type="GeneID" id="37025275"/>
<evidence type="ECO:0000313" key="1">
    <source>
        <dbReference type="EMBL" id="PWN29132.1"/>
    </source>
</evidence>
<dbReference type="Proteomes" id="UP000245884">
    <property type="component" value="Unassembled WGS sequence"/>
</dbReference>
<evidence type="ECO:0008006" key="3">
    <source>
        <dbReference type="Google" id="ProtNLM"/>
    </source>
</evidence>
<keyword evidence="2" id="KW-1185">Reference proteome</keyword>
<dbReference type="PANTHER" id="PTHR42815:SF2">
    <property type="entry name" value="FAD-BINDING, PUTATIVE (AFU_ORTHOLOGUE AFUA_6G07600)-RELATED"/>
    <property type="match status" value="1"/>
</dbReference>
<evidence type="ECO:0000313" key="2">
    <source>
        <dbReference type="Proteomes" id="UP000245884"/>
    </source>
</evidence>
<proteinExistence type="predicted"/>
<protein>
    <recommendedName>
        <fullName evidence="3">FAD-binding FR-type domain-containing protein</fullName>
    </recommendedName>
</protein>
<reference evidence="1 2" key="1">
    <citation type="journal article" date="2018" name="Mol. Biol. Evol.">
        <title>Broad Genomic Sampling Reveals a Smut Pathogenic Ancestry of the Fungal Clade Ustilaginomycotina.</title>
        <authorList>
            <person name="Kijpornyongpan T."/>
            <person name="Mondo S.J."/>
            <person name="Barry K."/>
            <person name="Sandor L."/>
            <person name="Lee J."/>
            <person name="Lipzen A."/>
            <person name="Pangilinan J."/>
            <person name="LaButti K."/>
            <person name="Hainaut M."/>
            <person name="Henrissat B."/>
            <person name="Grigoriev I.V."/>
            <person name="Spatafora J.W."/>
            <person name="Aime M.C."/>
        </authorList>
    </citation>
    <scope>NUCLEOTIDE SEQUENCE [LARGE SCALE GENOMIC DNA]</scope>
    <source>
        <strain evidence="1 2">MCA 5214</strain>
    </source>
</reference>
<dbReference type="EMBL" id="KZ819664">
    <property type="protein sequence ID" value="PWN29132.1"/>
    <property type="molecule type" value="Genomic_DNA"/>
</dbReference>
<dbReference type="InterPro" id="IPR039261">
    <property type="entry name" value="FNR_nucleotide-bd"/>
</dbReference>
<dbReference type="STRING" id="1569628.A0A316UV81"/>
<sequence length="527" mass="56915">MRGRLLIQRLLLSKDINIRHLSPRPTKPQLLDACPTLPAASPLPPSIIKAIENSDTIYLGTRHTASPEAYGDRSKLGCNIRGGRSGFIQHHWDSKRERHCLLLPDYSGNRFLQSLGNISGGDPVAGVTIPIFKEKGTDVLYLTCEAEVVSGEEARRLVRGVSGVTKLWVTGYSMIEGALPLGVTEQQGKEAVGWSPYNPILRYAGVKGSSTPSAVATLTDVAIHSPTLATFTWSCPASTGKSYRPGQHIICDASHLLDTRVTLYSHMAQFPGGEKDLNDDGTRSWTISRAWHDKGGKGKWHFTTTLRRVPRGGVTPTLFSMAQRITAAREEDSQAAMPSWAPEVPVLGVDGEFTAADEQEAEGRGNVYVCSGIGVTPLLAHLSGKLREGQAVGEGKRDVLAIVACRADELEAMRGLVEDAARYAGSEEELRVHYLVKADEQDGEAAHLKKSTILSPRATAWYGTRLTPSSFSEAGESNSDAGTFKLPCEAFAGRIAYICGARPFEQAAKQALAAAGVVDIRTESFSY</sequence>
<organism evidence="1 2">
    <name type="scientific">Jaminaea rosea</name>
    <dbReference type="NCBI Taxonomy" id="1569628"/>
    <lineage>
        <taxon>Eukaryota</taxon>
        <taxon>Fungi</taxon>
        <taxon>Dikarya</taxon>
        <taxon>Basidiomycota</taxon>
        <taxon>Ustilaginomycotina</taxon>
        <taxon>Exobasidiomycetes</taxon>
        <taxon>Microstromatales</taxon>
        <taxon>Microstromatales incertae sedis</taxon>
        <taxon>Jaminaea</taxon>
    </lineage>
</organism>
<dbReference type="OrthoDB" id="436496at2759"/>
<name>A0A316UV81_9BASI</name>
<dbReference type="PANTHER" id="PTHR42815">
    <property type="entry name" value="FAD-BINDING, PUTATIVE (AFU_ORTHOLOGUE AFUA_6G07600)-RELATED"/>
    <property type="match status" value="1"/>
</dbReference>